<dbReference type="CDD" id="cd00200">
    <property type="entry name" value="WD40"/>
    <property type="match status" value="1"/>
</dbReference>
<dbReference type="EMBL" id="MPUH01000147">
    <property type="protein sequence ID" value="OMJ88590.1"/>
    <property type="molecule type" value="Genomic_DNA"/>
</dbReference>
<keyword evidence="5" id="KW-1185">Reference proteome</keyword>
<evidence type="ECO:0000256" key="1">
    <source>
        <dbReference type="ARBA" id="ARBA00022574"/>
    </source>
</evidence>
<dbReference type="InterPro" id="IPR050349">
    <property type="entry name" value="WD_LIS1/nudF_dynein_reg"/>
</dbReference>
<dbReference type="InterPro" id="IPR015943">
    <property type="entry name" value="WD40/YVTN_repeat-like_dom_sf"/>
</dbReference>
<gene>
    <name evidence="4" type="ORF">SteCoe_9454</name>
</gene>
<evidence type="ECO:0000256" key="3">
    <source>
        <dbReference type="PROSITE-ProRule" id="PRU00221"/>
    </source>
</evidence>
<dbReference type="InterPro" id="IPR036322">
    <property type="entry name" value="WD40_repeat_dom_sf"/>
</dbReference>
<dbReference type="Pfam" id="PF00400">
    <property type="entry name" value="WD40"/>
    <property type="match status" value="4"/>
</dbReference>
<feature type="repeat" description="WD" evidence="3">
    <location>
        <begin position="88"/>
        <end position="129"/>
    </location>
</feature>
<keyword evidence="1 3" id="KW-0853">WD repeat</keyword>
<dbReference type="SUPFAM" id="SSF50978">
    <property type="entry name" value="WD40 repeat-like"/>
    <property type="match status" value="1"/>
</dbReference>
<name>A0A1R2CI09_9CILI</name>
<dbReference type="Proteomes" id="UP000187209">
    <property type="component" value="Unassembled WGS sequence"/>
</dbReference>
<sequence>MLNITSKIRLNTTVTSLSLHENFLLVTSADKKFRIYDLESEKCIIEVEGHNYGVNQGLWDMYGEYILTCSDDGTIKIWSKSGKQVSVLIGHSNYVQSLAIDPKNLMLLSGGSDCSVILWDLRSTQQITNFFHVHQEPVTSLGFSDDSSVFLTGSFDGTIHLWDTMSLNSLKTCSFNRNVPITRAKFIGPYMYSSCLDSKILLWSATEVKSIPIKQYTGHINECYTCDCIAIKTGQIYSGSEDGGVYIWDLNTADIPSKIQVFPRNRILNVLDVNNNTFVASSFDASDFTNYEHIVIGKIC</sequence>
<feature type="repeat" description="WD" evidence="3">
    <location>
        <begin position="236"/>
        <end position="258"/>
    </location>
</feature>
<dbReference type="InterPro" id="IPR001680">
    <property type="entry name" value="WD40_rpt"/>
</dbReference>
<dbReference type="PROSITE" id="PS50082">
    <property type="entry name" value="WD_REPEATS_2"/>
    <property type="match status" value="4"/>
</dbReference>
<dbReference type="PANTHER" id="PTHR44129">
    <property type="entry name" value="WD REPEAT-CONTAINING PROTEIN POP1"/>
    <property type="match status" value="1"/>
</dbReference>
<evidence type="ECO:0000313" key="4">
    <source>
        <dbReference type="EMBL" id="OMJ88590.1"/>
    </source>
</evidence>
<dbReference type="OrthoDB" id="283099at2759"/>
<dbReference type="SMART" id="SM00320">
    <property type="entry name" value="WD40"/>
    <property type="match status" value="6"/>
</dbReference>
<feature type="repeat" description="WD" evidence="3">
    <location>
        <begin position="47"/>
        <end position="79"/>
    </location>
</feature>
<dbReference type="InterPro" id="IPR020472">
    <property type="entry name" value="WD40_PAC1"/>
</dbReference>
<feature type="repeat" description="WD" evidence="3">
    <location>
        <begin position="131"/>
        <end position="172"/>
    </location>
</feature>
<dbReference type="AlphaFoldDB" id="A0A1R2CI09"/>
<dbReference type="PROSITE" id="PS50294">
    <property type="entry name" value="WD_REPEATS_REGION"/>
    <property type="match status" value="3"/>
</dbReference>
<dbReference type="Gene3D" id="2.130.10.10">
    <property type="entry name" value="YVTN repeat-like/Quinoprotein amine dehydrogenase"/>
    <property type="match status" value="1"/>
</dbReference>
<dbReference type="PROSITE" id="PS00678">
    <property type="entry name" value="WD_REPEATS_1"/>
    <property type="match status" value="1"/>
</dbReference>
<reference evidence="4 5" key="1">
    <citation type="submission" date="2016-11" db="EMBL/GenBank/DDBJ databases">
        <title>The macronuclear genome of Stentor coeruleus: a giant cell with tiny introns.</title>
        <authorList>
            <person name="Slabodnick M."/>
            <person name="Ruby J.G."/>
            <person name="Reiff S.B."/>
            <person name="Swart E.C."/>
            <person name="Gosai S."/>
            <person name="Prabakaran S."/>
            <person name="Witkowska E."/>
            <person name="Larue G.E."/>
            <person name="Fisher S."/>
            <person name="Freeman R.M."/>
            <person name="Gunawardena J."/>
            <person name="Chu W."/>
            <person name="Stover N.A."/>
            <person name="Gregory B.D."/>
            <person name="Nowacki M."/>
            <person name="Derisi J."/>
            <person name="Roy S.W."/>
            <person name="Marshall W.F."/>
            <person name="Sood P."/>
        </authorList>
    </citation>
    <scope>NUCLEOTIDE SEQUENCE [LARGE SCALE GENOMIC DNA]</scope>
    <source>
        <strain evidence="4">WM001</strain>
    </source>
</reference>
<protein>
    <submittedName>
        <fullName evidence="4">Uncharacterized protein</fullName>
    </submittedName>
</protein>
<evidence type="ECO:0000256" key="2">
    <source>
        <dbReference type="ARBA" id="ARBA00022737"/>
    </source>
</evidence>
<dbReference type="InterPro" id="IPR019775">
    <property type="entry name" value="WD40_repeat_CS"/>
</dbReference>
<proteinExistence type="predicted"/>
<dbReference type="PRINTS" id="PR00320">
    <property type="entry name" value="GPROTEINBRPT"/>
</dbReference>
<organism evidence="4 5">
    <name type="scientific">Stentor coeruleus</name>
    <dbReference type="NCBI Taxonomy" id="5963"/>
    <lineage>
        <taxon>Eukaryota</taxon>
        <taxon>Sar</taxon>
        <taxon>Alveolata</taxon>
        <taxon>Ciliophora</taxon>
        <taxon>Postciliodesmatophora</taxon>
        <taxon>Heterotrichea</taxon>
        <taxon>Heterotrichida</taxon>
        <taxon>Stentoridae</taxon>
        <taxon>Stentor</taxon>
    </lineage>
</organism>
<accession>A0A1R2CI09</accession>
<comment type="caution">
    <text evidence="4">The sequence shown here is derived from an EMBL/GenBank/DDBJ whole genome shotgun (WGS) entry which is preliminary data.</text>
</comment>
<evidence type="ECO:0000313" key="5">
    <source>
        <dbReference type="Proteomes" id="UP000187209"/>
    </source>
</evidence>
<keyword evidence="2" id="KW-0677">Repeat</keyword>